<dbReference type="EMBL" id="JEMT01028875">
    <property type="protein sequence ID" value="EXX53483.1"/>
    <property type="molecule type" value="Genomic_DNA"/>
</dbReference>
<organism evidence="1 2">
    <name type="scientific">Rhizophagus irregularis (strain DAOM 197198w)</name>
    <name type="common">Glomus intraradices</name>
    <dbReference type="NCBI Taxonomy" id="1432141"/>
    <lineage>
        <taxon>Eukaryota</taxon>
        <taxon>Fungi</taxon>
        <taxon>Fungi incertae sedis</taxon>
        <taxon>Mucoromycota</taxon>
        <taxon>Glomeromycotina</taxon>
        <taxon>Glomeromycetes</taxon>
        <taxon>Glomerales</taxon>
        <taxon>Glomeraceae</taxon>
        <taxon>Rhizophagus</taxon>
    </lineage>
</organism>
<comment type="caution">
    <text evidence="1">The sequence shown here is derived from an EMBL/GenBank/DDBJ whole genome shotgun (WGS) entry which is preliminary data.</text>
</comment>
<dbReference type="HOGENOM" id="CLU_1066165_0_0_1"/>
<evidence type="ECO:0000313" key="1">
    <source>
        <dbReference type="EMBL" id="EXX53483.1"/>
    </source>
</evidence>
<protein>
    <submittedName>
        <fullName evidence="1">Uncharacterized protein</fullName>
    </submittedName>
</protein>
<name>A0A015LF70_RHIIW</name>
<proteinExistence type="predicted"/>
<gene>
    <name evidence="1" type="ORF">RirG_243440</name>
</gene>
<sequence length="261" mass="30598">MVAIPMINTGPMNKKTAVKIKKGMTPEELSNDKLDMIRHNQIKNYVASLCVLVIINTPDGFAQAERKACHLVLPNDQPKKWKNAEDASVSQVLLNDENDRVQEHRNFLPIVVDKFINSNRCYIANSLEFEIHDKDQEDYISYIKEKLIGNVEEVIDYGFDHIIIIRKLYYGLLFLDCFSRVFNLDFMTNSLFFYENYLKGVKRVTNGLEIKCAQWIVDCIEKKIVEVDYGNLHYLIPLEKKYMKEKKKKSSRKKRSKKKYN</sequence>
<evidence type="ECO:0000313" key="2">
    <source>
        <dbReference type="Proteomes" id="UP000022910"/>
    </source>
</evidence>
<dbReference type="AlphaFoldDB" id="A0A015LF70"/>
<dbReference type="Proteomes" id="UP000022910">
    <property type="component" value="Unassembled WGS sequence"/>
</dbReference>
<accession>A0A015LF70</accession>
<reference evidence="1 2" key="1">
    <citation type="submission" date="2014-02" db="EMBL/GenBank/DDBJ databases">
        <title>Single nucleus genome sequencing reveals high similarity among nuclei of an endomycorrhizal fungus.</title>
        <authorList>
            <person name="Lin K."/>
            <person name="Geurts R."/>
            <person name="Zhang Z."/>
            <person name="Limpens E."/>
            <person name="Saunders D.G."/>
            <person name="Mu D."/>
            <person name="Pang E."/>
            <person name="Cao H."/>
            <person name="Cha H."/>
            <person name="Lin T."/>
            <person name="Zhou Q."/>
            <person name="Shang Y."/>
            <person name="Li Y."/>
            <person name="Ivanov S."/>
            <person name="Sharma T."/>
            <person name="Velzen R.V."/>
            <person name="Ruijter N.D."/>
            <person name="Aanen D.K."/>
            <person name="Win J."/>
            <person name="Kamoun S."/>
            <person name="Bisseling T."/>
            <person name="Huang S."/>
        </authorList>
    </citation>
    <scope>NUCLEOTIDE SEQUENCE [LARGE SCALE GENOMIC DNA]</scope>
    <source>
        <strain evidence="2">DAOM197198w</strain>
    </source>
</reference>
<keyword evidence="2" id="KW-1185">Reference proteome</keyword>
<dbReference type="OrthoDB" id="2321907at2759"/>